<proteinExistence type="inferred from homology"/>
<comment type="cofactor">
    <cofactor evidence="4">
        <name>Mg(2+)</name>
        <dbReference type="ChEBI" id="CHEBI:18420"/>
    </cofactor>
</comment>
<gene>
    <name evidence="16" type="ORF">EAH_00022820</name>
</gene>
<dbReference type="GO" id="GO:0006098">
    <property type="term" value="P:pentose-phosphate shunt"/>
    <property type="evidence" value="ECO:0007669"/>
    <property type="project" value="TreeGrafter"/>
</dbReference>
<dbReference type="PANTHER" id="PTHR43522">
    <property type="entry name" value="TRANSKETOLASE"/>
    <property type="match status" value="1"/>
</dbReference>
<keyword evidence="17" id="KW-1185">Reference proteome</keyword>
<dbReference type="CDD" id="cd07033">
    <property type="entry name" value="TPP_PYR_DXS_TK_like"/>
    <property type="match status" value="1"/>
</dbReference>
<dbReference type="OrthoDB" id="10267175at2759"/>
<reference evidence="16" key="2">
    <citation type="submission" date="2013-10" db="EMBL/GenBank/DDBJ databases">
        <authorList>
            <person name="Aslett M."/>
        </authorList>
    </citation>
    <scope>NUCLEOTIDE SEQUENCE [LARGE SCALE GENOMIC DNA]</scope>
    <source>
        <strain evidence="16">Houghton</strain>
    </source>
</reference>
<keyword evidence="13" id="KW-0786">Thiamine pyrophosphate</keyword>
<organism evidence="16 17">
    <name type="scientific">Eimeria acervulina</name>
    <name type="common">Coccidian parasite</name>
    <dbReference type="NCBI Taxonomy" id="5801"/>
    <lineage>
        <taxon>Eukaryota</taxon>
        <taxon>Sar</taxon>
        <taxon>Alveolata</taxon>
        <taxon>Apicomplexa</taxon>
        <taxon>Conoidasida</taxon>
        <taxon>Coccidia</taxon>
        <taxon>Eucoccidiorida</taxon>
        <taxon>Eimeriorina</taxon>
        <taxon>Eimeriidae</taxon>
        <taxon>Eimeria</taxon>
    </lineage>
</organism>
<dbReference type="FunFam" id="3.40.50.970:FF:000045">
    <property type="entry name" value="Transketolase"/>
    <property type="match status" value="1"/>
</dbReference>
<comment type="catalytic activity">
    <reaction evidence="14">
        <text>D-sedoheptulose 7-phosphate + D-glyceraldehyde 3-phosphate = aldehydo-D-ribose 5-phosphate + D-xylulose 5-phosphate</text>
        <dbReference type="Rhea" id="RHEA:10508"/>
        <dbReference type="ChEBI" id="CHEBI:57483"/>
        <dbReference type="ChEBI" id="CHEBI:57737"/>
        <dbReference type="ChEBI" id="CHEBI:58273"/>
        <dbReference type="ChEBI" id="CHEBI:59776"/>
        <dbReference type="EC" id="2.2.1.1"/>
    </reaction>
</comment>
<accession>U6GD27</accession>
<dbReference type="EMBL" id="HG670597">
    <property type="protein sequence ID" value="CDI77243.1"/>
    <property type="molecule type" value="Genomic_DNA"/>
</dbReference>
<dbReference type="InterPro" id="IPR005475">
    <property type="entry name" value="Transketolase-like_Pyr-bd"/>
</dbReference>
<evidence type="ECO:0000256" key="11">
    <source>
        <dbReference type="ARBA" id="ARBA00022837"/>
    </source>
</evidence>
<evidence type="ECO:0000256" key="3">
    <source>
        <dbReference type="ARBA" id="ARBA00001941"/>
    </source>
</evidence>
<dbReference type="SUPFAM" id="SSF52518">
    <property type="entry name" value="Thiamin diphosphate-binding fold (THDP-binding)"/>
    <property type="match status" value="2"/>
</dbReference>
<evidence type="ECO:0000256" key="8">
    <source>
        <dbReference type="ARBA" id="ARBA00013152"/>
    </source>
</evidence>
<comment type="cofactor">
    <cofactor evidence="2">
        <name>Mn(2+)</name>
        <dbReference type="ChEBI" id="CHEBI:29035"/>
    </cofactor>
</comment>
<name>U6GD27_EIMAC</name>
<comment type="cofactor">
    <cofactor evidence="1">
        <name>Ca(2+)</name>
        <dbReference type="ChEBI" id="CHEBI:29108"/>
    </cofactor>
</comment>
<dbReference type="GO" id="GO:0046872">
    <property type="term" value="F:metal ion binding"/>
    <property type="evidence" value="ECO:0007669"/>
    <property type="project" value="UniProtKB-KW"/>
</dbReference>
<evidence type="ECO:0000256" key="10">
    <source>
        <dbReference type="ARBA" id="ARBA00022723"/>
    </source>
</evidence>
<dbReference type="InterPro" id="IPR029061">
    <property type="entry name" value="THDP-binding"/>
</dbReference>
<keyword evidence="11" id="KW-0106">Calcium</keyword>
<dbReference type="InterPro" id="IPR020826">
    <property type="entry name" value="Transketolase_BS"/>
</dbReference>
<dbReference type="CDD" id="cd02012">
    <property type="entry name" value="TPP_TK"/>
    <property type="match status" value="1"/>
</dbReference>
<evidence type="ECO:0000256" key="14">
    <source>
        <dbReference type="ARBA" id="ARBA00049473"/>
    </source>
</evidence>
<dbReference type="GeneID" id="25270352"/>
<evidence type="ECO:0000256" key="7">
    <source>
        <dbReference type="ARBA" id="ARBA00011738"/>
    </source>
</evidence>
<dbReference type="OMA" id="ADYMRGS"/>
<evidence type="ECO:0000313" key="16">
    <source>
        <dbReference type="EMBL" id="CDI77243.1"/>
    </source>
</evidence>
<evidence type="ECO:0000256" key="9">
    <source>
        <dbReference type="ARBA" id="ARBA00022679"/>
    </source>
</evidence>
<dbReference type="SMART" id="SM00861">
    <property type="entry name" value="Transket_pyr"/>
    <property type="match status" value="1"/>
</dbReference>
<keyword evidence="10" id="KW-0479">Metal-binding</keyword>
<dbReference type="Pfam" id="PF02779">
    <property type="entry name" value="Transket_pyr"/>
    <property type="match status" value="1"/>
</dbReference>
<comment type="similarity">
    <text evidence="6">Belongs to the transketolase family.</text>
</comment>
<dbReference type="EC" id="2.2.1.1" evidence="8"/>
<evidence type="ECO:0000256" key="13">
    <source>
        <dbReference type="ARBA" id="ARBA00023052"/>
    </source>
</evidence>
<dbReference type="InterPro" id="IPR005474">
    <property type="entry name" value="Transketolase_N"/>
</dbReference>
<evidence type="ECO:0000256" key="12">
    <source>
        <dbReference type="ARBA" id="ARBA00022842"/>
    </source>
</evidence>
<dbReference type="PROSITE" id="PS00802">
    <property type="entry name" value="TRANSKETOLASE_2"/>
    <property type="match status" value="1"/>
</dbReference>
<feature type="domain" description="Transketolase-like pyrimidine-binding" evidence="15">
    <location>
        <begin position="408"/>
        <end position="584"/>
    </location>
</feature>
<evidence type="ECO:0000256" key="4">
    <source>
        <dbReference type="ARBA" id="ARBA00001946"/>
    </source>
</evidence>
<dbReference type="RefSeq" id="XP_013252369.1">
    <property type="nucleotide sequence ID" value="XM_013396915.1"/>
</dbReference>
<dbReference type="Gene3D" id="3.40.50.920">
    <property type="match status" value="1"/>
</dbReference>
<dbReference type="InterPro" id="IPR033247">
    <property type="entry name" value="Transketolase_fam"/>
</dbReference>
<protein>
    <recommendedName>
        <fullName evidence="8">transketolase</fullName>
        <ecNumber evidence="8">2.2.1.1</ecNumber>
    </recommendedName>
</protein>
<evidence type="ECO:0000256" key="6">
    <source>
        <dbReference type="ARBA" id="ARBA00007131"/>
    </source>
</evidence>
<dbReference type="Proteomes" id="UP000018050">
    <property type="component" value="Unassembled WGS sequence"/>
</dbReference>
<evidence type="ECO:0000313" key="17">
    <source>
        <dbReference type="Proteomes" id="UP000018050"/>
    </source>
</evidence>
<comment type="cofactor">
    <cofactor evidence="3">
        <name>Co(2+)</name>
        <dbReference type="ChEBI" id="CHEBI:48828"/>
    </cofactor>
</comment>
<dbReference type="PANTHER" id="PTHR43522:SF2">
    <property type="entry name" value="TRANSKETOLASE 1-RELATED"/>
    <property type="match status" value="1"/>
</dbReference>
<dbReference type="Gene3D" id="3.40.50.970">
    <property type="match status" value="3"/>
</dbReference>
<dbReference type="VEuPathDB" id="ToxoDB:EAH_00022820"/>
<dbReference type="SUPFAM" id="SSF52922">
    <property type="entry name" value="TK C-terminal domain-like"/>
    <property type="match status" value="1"/>
</dbReference>
<dbReference type="Pfam" id="PF22613">
    <property type="entry name" value="Transketolase_C_1"/>
    <property type="match status" value="1"/>
</dbReference>
<sequence>MAHCLFGHVMKYYPKDPRWFNRDRFVLSNGHACVLQYTMLHLAGYDLSINDIKKFRKLHSKTPGHPEVGHAPGIEVTTGPLGQGISNCVGLAIGAHHLAAKFNKPNFNLFNNFIFCICGDGCLQEGVSSEACSLAGHLGLGRLIVLYDSNNVTIDGDTSLSFTENVIQRFNAYGWHTQTVKDGDKDLTAILQVGQDKSVWEELGGNAESTVMDTARDGLSSKRGGARRWNKVVAMEKFELHFCSYPPCAMNPASQSISASLGFDIFWGSPICDGRVLYVQAIRKAKAVTDRPSLIEIKTTIGWGSQNEGTEKVHGAPLGADDIKQLKAKLGLNPNETFQVPEETRKFYAEVAARNKAEYEAWQSLFSKYGEAYPDEKREIERMFGREVNEQVEAALRDMAKAAADTPASTRVLSGKALNAIKDFMPELIGGSADLTTSNETKLKGEASFSPSSKFGSYADRYIHFGVREHGMAAICNGLYAYGCYRPFGATFLNFVTYAWGAVRLAALSKLGCLFIATHDSIELGEDGPTHQAVEVIPLCRALPNMLCVRPADANEVAAAYMLWLRHSSGPTVMCLCRGNIPPIVGSSVDKALKGGYIISDFSNSGGPQVIIAGCGSELQFCVEAKQLLTNCDVRVVSMMCWDTFEQQSEAYKEEVLMQKERRQGKVLCVYVEAAATLGWEKFFDVHIGMKSFGASAPRADIWKAFGFTGENVAKKVKEALKK</sequence>
<evidence type="ECO:0000259" key="15">
    <source>
        <dbReference type="SMART" id="SM00861"/>
    </source>
</evidence>
<keyword evidence="9" id="KW-0808">Transferase</keyword>
<dbReference type="GO" id="GO:0004802">
    <property type="term" value="F:transketolase activity"/>
    <property type="evidence" value="ECO:0007669"/>
    <property type="project" value="UniProtKB-EC"/>
</dbReference>
<comment type="cofactor">
    <cofactor evidence="5">
        <name>thiamine diphosphate</name>
        <dbReference type="ChEBI" id="CHEBI:58937"/>
    </cofactor>
</comment>
<dbReference type="InterPro" id="IPR055152">
    <property type="entry name" value="Transketolase-like_C_2"/>
</dbReference>
<dbReference type="InterPro" id="IPR009014">
    <property type="entry name" value="Transketo_C/PFOR_II"/>
</dbReference>
<reference evidence="16" key="1">
    <citation type="submission" date="2013-10" db="EMBL/GenBank/DDBJ databases">
        <title>Genomic analysis of the causative agents of coccidiosis in chickens.</title>
        <authorList>
            <person name="Reid A.J."/>
            <person name="Blake D."/>
            <person name="Billington K."/>
            <person name="Browne H."/>
            <person name="Dunn M."/>
            <person name="Hung S."/>
            <person name="Kawahara F."/>
            <person name="Miranda-Saavedra D."/>
            <person name="Mourier T."/>
            <person name="Nagra H."/>
            <person name="Otto T.D."/>
            <person name="Rawlings N."/>
            <person name="Sanchez A."/>
            <person name="Sanders M."/>
            <person name="Subramaniam C."/>
            <person name="Tay Y."/>
            <person name="Dear P."/>
            <person name="Doerig C."/>
            <person name="Gruber A."/>
            <person name="Parkinson J."/>
            <person name="Shirley M."/>
            <person name="Wan K.L."/>
            <person name="Berriman M."/>
            <person name="Tomley F."/>
            <person name="Pain A."/>
        </authorList>
    </citation>
    <scope>NUCLEOTIDE SEQUENCE [LARGE SCALE GENOMIC DNA]</scope>
    <source>
        <strain evidence="16">Houghton</strain>
    </source>
</reference>
<evidence type="ECO:0000256" key="2">
    <source>
        <dbReference type="ARBA" id="ARBA00001936"/>
    </source>
</evidence>
<comment type="subunit">
    <text evidence="7">Homodimer.</text>
</comment>
<evidence type="ECO:0000256" key="5">
    <source>
        <dbReference type="ARBA" id="ARBA00001964"/>
    </source>
</evidence>
<evidence type="ECO:0000256" key="1">
    <source>
        <dbReference type="ARBA" id="ARBA00001913"/>
    </source>
</evidence>
<dbReference type="AlphaFoldDB" id="U6GD27"/>
<dbReference type="GO" id="GO:0005829">
    <property type="term" value="C:cytosol"/>
    <property type="evidence" value="ECO:0007669"/>
    <property type="project" value="TreeGrafter"/>
</dbReference>
<dbReference type="Pfam" id="PF00456">
    <property type="entry name" value="Transketolase_N"/>
    <property type="match status" value="2"/>
</dbReference>
<keyword evidence="12" id="KW-0460">Magnesium</keyword>